<feature type="transmembrane region" description="Helical" evidence="4">
    <location>
        <begin position="126"/>
        <end position="144"/>
    </location>
</feature>
<dbReference type="RefSeq" id="WP_282584841.1">
    <property type="nucleotide sequence ID" value="NZ_JAMOIM010000006.1"/>
</dbReference>
<feature type="transmembrane region" description="Helical" evidence="4">
    <location>
        <begin position="233"/>
        <end position="256"/>
    </location>
</feature>
<feature type="transmembrane region" description="Helical" evidence="4">
    <location>
        <begin position="35"/>
        <end position="59"/>
    </location>
</feature>
<dbReference type="AlphaFoldDB" id="A0AA41YUP4"/>
<feature type="transmembrane region" description="Helical" evidence="4">
    <location>
        <begin position="103"/>
        <end position="120"/>
    </location>
</feature>
<feature type="transmembrane region" description="Helical" evidence="4">
    <location>
        <begin position="189"/>
        <end position="212"/>
    </location>
</feature>
<protein>
    <submittedName>
        <fullName evidence="5">MFS transporter</fullName>
    </submittedName>
</protein>
<dbReference type="EMBL" id="JAMOIM010000006">
    <property type="protein sequence ID" value="MCW6508469.1"/>
    <property type="molecule type" value="Genomic_DNA"/>
</dbReference>
<feature type="transmembrane region" description="Helical" evidence="4">
    <location>
        <begin position="268"/>
        <end position="287"/>
    </location>
</feature>
<organism evidence="5 6">
    <name type="scientific">Lichenifustis flavocetrariae</name>
    <dbReference type="NCBI Taxonomy" id="2949735"/>
    <lineage>
        <taxon>Bacteria</taxon>
        <taxon>Pseudomonadati</taxon>
        <taxon>Pseudomonadota</taxon>
        <taxon>Alphaproteobacteria</taxon>
        <taxon>Hyphomicrobiales</taxon>
        <taxon>Lichenihabitantaceae</taxon>
        <taxon>Lichenifustis</taxon>
    </lineage>
</organism>
<dbReference type="InterPro" id="IPR036259">
    <property type="entry name" value="MFS_trans_sf"/>
</dbReference>
<feature type="transmembrane region" description="Helical" evidence="4">
    <location>
        <begin position="325"/>
        <end position="347"/>
    </location>
</feature>
<dbReference type="InterPro" id="IPR011701">
    <property type="entry name" value="MFS"/>
</dbReference>
<comment type="caution">
    <text evidence="5">The sequence shown here is derived from an EMBL/GenBank/DDBJ whole genome shotgun (WGS) entry which is preliminary data.</text>
</comment>
<dbReference type="PANTHER" id="PTHR23523">
    <property type="match status" value="1"/>
</dbReference>
<dbReference type="Pfam" id="PF07690">
    <property type="entry name" value="MFS_1"/>
    <property type="match status" value="1"/>
</dbReference>
<evidence type="ECO:0000256" key="3">
    <source>
        <dbReference type="ARBA" id="ARBA00023136"/>
    </source>
</evidence>
<evidence type="ECO:0000313" key="6">
    <source>
        <dbReference type="Proteomes" id="UP001165667"/>
    </source>
</evidence>
<evidence type="ECO:0000256" key="1">
    <source>
        <dbReference type="ARBA" id="ARBA00022692"/>
    </source>
</evidence>
<keyword evidence="2 4" id="KW-1133">Transmembrane helix</keyword>
<evidence type="ECO:0000256" key="2">
    <source>
        <dbReference type="ARBA" id="ARBA00022989"/>
    </source>
</evidence>
<name>A0AA41YUP4_9HYPH</name>
<evidence type="ECO:0000256" key="4">
    <source>
        <dbReference type="SAM" id="Phobius"/>
    </source>
</evidence>
<dbReference type="Proteomes" id="UP001165667">
    <property type="component" value="Unassembled WGS sequence"/>
</dbReference>
<dbReference type="SUPFAM" id="SSF103473">
    <property type="entry name" value="MFS general substrate transporter"/>
    <property type="match status" value="1"/>
</dbReference>
<feature type="transmembrane region" description="Helical" evidence="4">
    <location>
        <begin position="299"/>
        <end position="319"/>
    </location>
</feature>
<feature type="transmembrane region" description="Helical" evidence="4">
    <location>
        <begin position="156"/>
        <end position="177"/>
    </location>
</feature>
<sequence length="417" mass="42836">MTQISNPRGLAAELVDAEAPMRPEPPAATHGLRRFSLAVSLVLVAFNLRPLFSSLSVLLPEVRQATAASPAMASLLTTTPVLCLGLFAAAAPRAAQRFGAERTILALLLVLAAGTALRGWGTLPALLIGSILAGGAIAVVNVLLPGLVKRDFPDRVATLTAFYTMALSAGAAVAAGATVPVERWLGVSWTAALGMWSLPALAVALLWLPQALGPKPASRPRAETAGSLLKQPLAWQVTGLMGLQSALAYCVFGWLAPLLRARGLDATTAGYAVSFSVIVQTVACLGAPGLATRGRNQSLISGLLAGSAVIGFVGCLLAPLSTVWIWAAFQGLGQGGLIAVALTVIVLRSPDALTAARMSSMAQSVGYTMAAFGPLAMGLIFTSTGRPVDTLWLVIPLGLGVALAGWGAGRDKVLRSR</sequence>
<keyword evidence="1 4" id="KW-0812">Transmembrane</keyword>
<feature type="transmembrane region" description="Helical" evidence="4">
    <location>
        <begin position="367"/>
        <end position="385"/>
    </location>
</feature>
<dbReference type="PANTHER" id="PTHR23523:SF2">
    <property type="entry name" value="2-NITROIMIDAZOLE TRANSPORTER"/>
    <property type="match status" value="1"/>
</dbReference>
<dbReference type="CDD" id="cd17339">
    <property type="entry name" value="MFS_NIMT_CynX_like"/>
    <property type="match status" value="1"/>
</dbReference>
<dbReference type="Gene3D" id="1.20.1250.20">
    <property type="entry name" value="MFS general substrate transporter like domains"/>
    <property type="match status" value="2"/>
</dbReference>
<feature type="transmembrane region" description="Helical" evidence="4">
    <location>
        <begin position="391"/>
        <end position="409"/>
    </location>
</feature>
<accession>A0AA41YUP4</accession>
<keyword evidence="6" id="KW-1185">Reference proteome</keyword>
<keyword evidence="3 4" id="KW-0472">Membrane</keyword>
<proteinExistence type="predicted"/>
<reference evidence="5" key="1">
    <citation type="submission" date="2022-05" db="EMBL/GenBank/DDBJ databases">
        <authorList>
            <person name="Pankratov T."/>
        </authorList>
    </citation>
    <scope>NUCLEOTIDE SEQUENCE</scope>
    <source>
        <strain evidence="5">BP6-180914</strain>
    </source>
</reference>
<evidence type="ECO:0000313" key="5">
    <source>
        <dbReference type="EMBL" id="MCW6508469.1"/>
    </source>
</evidence>
<feature type="transmembrane region" description="Helical" evidence="4">
    <location>
        <begin position="71"/>
        <end position="91"/>
    </location>
</feature>
<dbReference type="InterPro" id="IPR052524">
    <property type="entry name" value="MFS_Cyanate_Porter"/>
</dbReference>
<dbReference type="GO" id="GO:0022857">
    <property type="term" value="F:transmembrane transporter activity"/>
    <property type="evidence" value="ECO:0007669"/>
    <property type="project" value="InterPro"/>
</dbReference>
<gene>
    <name evidence="5" type="ORF">M8523_10615</name>
</gene>